<dbReference type="Proteomes" id="UP001476807">
    <property type="component" value="Unassembled WGS sequence"/>
</dbReference>
<dbReference type="SUPFAM" id="SSF51430">
    <property type="entry name" value="NAD(P)-linked oxidoreductase"/>
    <property type="match status" value="1"/>
</dbReference>
<dbReference type="RefSeq" id="WP_350410974.1">
    <property type="nucleotide sequence ID" value="NZ_JBEOKT010000003.1"/>
</dbReference>
<name>A0ABV1RQK0_9BACT</name>
<protein>
    <submittedName>
        <fullName evidence="2">Aldo/keto reductase</fullName>
    </submittedName>
</protein>
<feature type="domain" description="NADP-dependent oxidoreductase" evidence="1">
    <location>
        <begin position="15"/>
        <end position="313"/>
    </location>
</feature>
<comment type="caution">
    <text evidence="2">The sequence shown here is derived from an EMBL/GenBank/DDBJ whole genome shotgun (WGS) entry which is preliminary data.</text>
</comment>
<evidence type="ECO:0000313" key="2">
    <source>
        <dbReference type="EMBL" id="MER2996658.1"/>
    </source>
</evidence>
<dbReference type="CDD" id="cd19081">
    <property type="entry name" value="AKR_AKR9C1"/>
    <property type="match status" value="1"/>
</dbReference>
<dbReference type="PANTHER" id="PTHR43364:SF6">
    <property type="entry name" value="OXIDOREDUCTASE-RELATED"/>
    <property type="match status" value="1"/>
</dbReference>
<evidence type="ECO:0000313" key="3">
    <source>
        <dbReference type="Proteomes" id="UP001476807"/>
    </source>
</evidence>
<dbReference type="Pfam" id="PF00248">
    <property type="entry name" value="Aldo_ket_red"/>
    <property type="match status" value="1"/>
</dbReference>
<proteinExistence type="predicted"/>
<dbReference type="InterPro" id="IPR036812">
    <property type="entry name" value="NAD(P)_OxRdtase_dom_sf"/>
</dbReference>
<dbReference type="EMBL" id="JBEOKT010000003">
    <property type="protein sequence ID" value="MER2996658.1"/>
    <property type="molecule type" value="Genomic_DNA"/>
</dbReference>
<dbReference type="Gene3D" id="3.20.20.100">
    <property type="entry name" value="NADP-dependent oxidoreductase domain"/>
    <property type="match status" value="1"/>
</dbReference>
<dbReference type="InterPro" id="IPR050523">
    <property type="entry name" value="AKR_Detox_Biosynth"/>
</dbReference>
<sequence>MQKRRLGNTALYTAPIVFGGNVLGWTLNEKESFAILDEFVDLGFNTIDTADAYSRWAEGNQGGESETIIGKWMKARGNQKDVTIITKVGSDMGQGHKDISEKHILKAAEDSLKRLQVEQIDLYLTHWDDDKTPVEETLGAYQKLIDAGKVKYIGASNLSPERLKASLEASKKHGLPRYEVFQPEYNLYNRQAFEEGIGPICKTEGLGVITYFALASGFLTGKYRTEDDFGKSVRGGSMQKYLNERGKRILAALDTIADKHNISQAGVALAWQVNKPEVTAPIASATKSKHLQAFAEATQVNLTQEDMELLDQASFYEKKELTS</sequence>
<keyword evidence="3" id="KW-1185">Reference proteome</keyword>
<accession>A0ABV1RQK0</accession>
<organism evidence="2 3">
    <name type="scientific">Pontibacter populi</name>
    <dbReference type="NCBI Taxonomy" id="890055"/>
    <lineage>
        <taxon>Bacteria</taxon>
        <taxon>Pseudomonadati</taxon>
        <taxon>Bacteroidota</taxon>
        <taxon>Cytophagia</taxon>
        <taxon>Cytophagales</taxon>
        <taxon>Hymenobacteraceae</taxon>
        <taxon>Pontibacter</taxon>
    </lineage>
</organism>
<gene>
    <name evidence="2" type="ORF">ABS362_03825</name>
</gene>
<reference evidence="2 3" key="1">
    <citation type="submission" date="2024-06" db="EMBL/GenBank/DDBJ databases">
        <title>Pontibacter populi HYL7-15.</title>
        <authorList>
            <person name="Kim M.K."/>
        </authorList>
    </citation>
    <scope>NUCLEOTIDE SEQUENCE [LARGE SCALE GENOMIC DNA]</scope>
    <source>
        <strain evidence="2 3">HYL7-15</strain>
    </source>
</reference>
<dbReference type="PANTHER" id="PTHR43364">
    <property type="entry name" value="NADH-SPECIFIC METHYLGLYOXAL REDUCTASE-RELATED"/>
    <property type="match status" value="1"/>
</dbReference>
<evidence type="ECO:0000259" key="1">
    <source>
        <dbReference type="Pfam" id="PF00248"/>
    </source>
</evidence>
<dbReference type="InterPro" id="IPR023210">
    <property type="entry name" value="NADP_OxRdtase_dom"/>
</dbReference>